<reference evidence="1" key="1">
    <citation type="submission" date="2018-02" db="EMBL/GenBank/DDBJ databases">
        <title>Rhizophora mucronata_Transcriptome.</title>
        <authorList>
            <person name="Meera S.P."/>
            <person name="Sreeshan A."/>
            <person name="Augustine A."/>
        </authorList>
    </citation>
    <scope>NUCLEOTIDE SEQUENCE</scope>
    <source>
        <tissue evidence="1">Leaf</tissue>
    </source>
</reference>
<evidence type="ECO:0000313" key="1">
    <source>
        <dbReference type="EMBL" id="MBX57498.1"/>
    </source>
</evidence>
<name>A0A2P2PRY0_RHIMU</name>
<dbReference type="EMBL" id="GGEC01077014">
    <property type="protein sequence ID" value="MBX57498.1"/>
    <property type="molecule type" value="Transcribed_RNA"/>
</dbReference>
<protein>
    <submittedName>
        <fullName evidence="1">Uncharacterized protein</fullName>
    </submittedName>
</protein>
<sequence>MGCALAMITGNAVEG</sequence>
<accession>A0A2P2PRY0</accession>
<organism evidence="1">
    <name type="scientific">Rhizophora mucronata</name>
    <name type="common">Asiatic mangrove</name>
    <dbReference type="NCBI Taxonomy" id="61149"/>
    <lineage>
        <taxon>Eukaryota</taxon>
        <taxon>Viridiplantae</taxon>
        <taxon>Streptophyta</taxon>
        <taxon>Embryophyta</taxon>
        <taxon>Tracheophyta</taxon>
        <taxon>Spermatophyta</taxon>
        <taxon>Magnoliopsida</taxon>
        <taxon>eudicotyledons</taxon>
        <taxon>Gunneridae</taxon>
        <taxon>Pentapetalae</taxon>
        <taxon>rosids</taxon>
        <taxon>fabids</taxon>
        <taxon>Malpighiales</taxon>
        <taxon>Rhizophoraceae</taxon>
        <taxon>Rhizophora</taxon>
    </lineage>
</organism>
<proteinExistence type="predicted"/>